<dbReference type="EMBL" id="SJPF01000003">
    <property type="protein sequence ID" value="TWT33416.1"/>
    <property type="molecule type" value="Genomic_DNA"/>
</dbReference>
<dbReference type="RefSeq" id="WP_146433270.1">
    <property type="nucleotide sequence ID" value="NZ_SJPF01000003.1"/>
</dbReference>
<evidence type="ECO:0000313" key="1">
    <source>
        <dbReference type="EMBL" id="TWT33416.1"/>
    </source>
</evidence>
<keyword evidence="2" id="KW-1185">Reference proteome</keyword>
<accession>A0A5C5V4E3</accession>
<evidence type="ECO:0000313" key="2">
    <source>
        <dbReference type="Proteomes" id="UP000318878"/>
    </source>
</evidence>
<organism evidence="1 2">
    <name type="scientific">Blastopirellula retiformator</name>
    <dbReference type="NCBI Taxonomy" id="2527970"/>
    <lineage>
        <taxon>Bacteria</taxon>
        <taxon>Pseudomonadati</taxon>
        <taxon>Planctomycetota</taxon>
        <taxon>Planctomycetia</taxon>
        <taxon>Pirellulales</taxon>
        <taxon>Pirellulaceae</taxon>
        <taxon>Blastopirellula</taxon>
    </lineage>
</organism>
<reference evidence="1 2" key="1">
    <citation type="submission" date="2019-02" db="EMBL/GenBank/DDBJ databases">
        <title>Deep-cultivation of Planctomycetes and their phenomic and genomic characterization uncovers novel biology.</title>
        <authorList>
            <person name="Wiegand S."/>
            <person name="Jogler M."/>
            <person name="Boedeker C."/>
            <person name="Pinto D."/>
            <person name="Vollmers J."/>
            <person name="Rivas-Marin E."/>
            <person name="Kohn T."/>
            <person name="Peeters S.H."/>
            <person name="Heuer A."/>
            <person name="Rast P."/>
            <person name="Oberbeckmann S."/>
            <person name="Bunk B."/>
            <person name="Jeske O."/>
            <person name="Meyerdierks A."/>
            <person name="Storesund J.E."/>
            <person name="Kallscheuer N."/>
            <person name="Luecker S."/>
            <person name="Lage O.M."/>
            <person name="Pohl T."/>
            <person name="Merkel B.J."/>
            <person name="Hornburger P."/>
            <person name="Mueller R.-W."/>
            <person name="Bruemmer F."/>
            <person name="Labrenz M."/>
            <person name="Spormann A.M."/>
            <person name="Op Den Camp H."/>
            <person name="Overmann J."/>
            <person name="Amann R."/>
            <person name="Jetten M.S.M."/>
            <person name="Mascher T."/>
            <person name="Medema M.H."/>
            <person name="Devos D.P."/>
            <person name="Kaster A.-K."/>
            <person name="Ovreas L."/>
            <person name="Rohde M."/>
            <person name="Galperin M.Y."/>
            <person name="Jogler C."/>
        </authorList>
    </citation>
    <scope>NUCLEOTIDE SEQUENCE [LARGE SCALE GENOMIC DNA]</scope>
    <source>
        <strain evidence="1 2">Enr8</strain>
    </source>
</reference>
<dbReference type="Proteomes" id="UP000318878">
    <property type="component" value="Unassembled WGS sequence"/>
</dbReference>
<sequence length="70" mass="8067">MPYDLKPLFQHPPSRCQIVRYAKPNDPTVHLQWLKPGDYTDILEEDEEMFGHLTTFGPAGYLCVFAADEL</sequence>
<name>A0A5C5V4E3_9BACT</name>
<dbReference type="AlphaFoldDB" id="A0A5C5V4E3"/>
<comment type="caution">
    <text evidence="1">The sequence shown here is derived from an EMBL/GenBank/DDBJ whole genome shotgun (WGS) entry which is preliminary data.</text>
</comment>
<gene>
    <name evidence="1" type="ORF">Enr8_32470</name>
</gene>
<protein>
    <submittedName>
        <fullName evidence="1">Uncharacterized protein</fullName>
    </submittedName>
</protein>
<proteinExistence type="predicted"/>